<dbReference type="CDD" id="cd01201">
    <property type="entry name" value="PH_BEACH"/>
    <property type="match status" value="1"/>
</dbReference>
<dbReference type="PROSITE" id="PS50197">
    <property type="entry name" value="BEACH"/>
    <property type="match status" value="1"/>
</dbReference>
<name>A0AAQ3QBH9_9LILI</name>
<feature type="domain" description="BEACH" evidence="5">
    <location>
        <begin position="2584"/>
        <end position="2874"/>
    </location>
</feature>
<dbReference type="Pfam" id="PF13385">
    <property type="entry name" value="Laminin_G_3"/>
    <property type="match status" value="1"/>
</dbReference>
<dbReference type="InterPro" id="IPR046852">
    <property type="entry name" value="Neurobeachin_a-sol"/>
</dbReference>
<dbReference type="InterPro" id="IPR023362">
    <property type="entry name" value="PH-BEACH_dom"/>
</dbReference>
<dbReference type="Proteomes" id="UP001327560">
    <property type="component" value="Chromosome 4"/>
</dbReference>
<evidence type="ECO:0000313" key="7">
    <source>
        <dbReference type="EMBL" id="WOL03406.1"/>
    </source>
</evidence>
<protein>
    <submittedName>
        <fullName evidence="7">BEACH domain-containing protein B</fullName>
    </submittedName>
</protein>
<dbReference type="InterPro" id="IPR031570">
    <property type="entry name" value="NBEA/BDCP_DUF4704"/>
</dbReference>
<dbReference type="SUPFAM" id="SSF81837">
    <property type="entry name" value="BEACH domain"/>
    <property type="match status" value="1"/>
</dbReference>
<feature type="region of interest" description="Disordered" evidence="4">
    <location>
        <begin position="2451"/>
        <end position="2503"/>
    </location>
</feature>
<dbReference type="SMART" id="SM00320">
    <property type="entry name" value="WD40"/>
    <property type="match status" value="5"/>
</dbReference>
<dbReference type="PROSITE" id="PS50294">
    <property type="entry name" value="WD_REPEATS_REGION"/>
    <property type="match status" value="1"/>
</dbReference>
<dbReference type="Pfam" id="PF20426">
    <property type="entry name" value="NBCH_WD40"/>
    <property type="match status" value="1"/>
</dbReference>
<dbReference type="Pfam" id="PF02138">
    <property type="entry name" value="Beach"/>
    <property type="match status" value="1"/>
</dbReference>
<dbReference type="Gene3D" id="2.30.29.30">
    <property type="entry name" value="Pleckstrin-homology domain (PH domain)/Phosphotyrosine-binding domain (PTB)"/>
    <property type="match status" value="1"/>
</dbReference>
<dbReference type="InterPro" id="IPR036322">
    <property type="entry name" value="WD40_repeat_dom_sf"/>
</dbReference>
<dbReference type="InterPro" id="IPR015943">
    <property type="entry name" value="WD40/YVTN_repeat-like_dom_sf"/>
</dbReference>
<dbReference type="InterPro" id="IPR036372">
    <property type="entry name" value="BEACH_dom_sf"/>
</dbReference>
<dbReference type="InterPro" id="IPR011993">
    <property type="entry name" value="PH-like_dom_sf"/>
</dbReference>
<dbReference type="CDD" id="cd06071">
    <property type="entry name" value="Beach"/>
    <property type="match status" value="1"/>
</dbReference>
<feature type="region of interest" description="Disordered" evidence="4">
    <location>
        <begin position="2350"/>
        <end position="2377"/>
    </location>
</feature>
<dbReference type="SUPFAM" id="SSF50729">
    <property type="entry name" value="PH domain-like"/>
    <property type="match status" value="1"/>
</dbReference>
<dbReference type="SMART" id="SM01026">
    <property type="entry name" value="Beach"/>
    <property type="match status" value="1"/>
</dbReference>
<gene>
    <name evidence="7" type="ORF">Cni_G12126</name>
</gene>
<evidence type="ECO:0000256" key="1">
    <source>
        <dbReference type="ARBA" id="ARBA00022574"/>
    </source>
</evidence>
<dbReference type="InterPro" id="IPR013320">
    <property type="entry name" value="ConA-like_dom_sf"/>
</dbReference>
<dbReference type="InterPro" id="IPR001680">
    <property type="entry name" value="WD40_rpt"/>
</dbReference>
<reference evidence="7 8" key="1">
    <citation type="submission" date="2023-10" db="EMBL/GenBank/DDBJ databases">
        <title>Chromosome-scale genome assembly provides insights into flower coloration mechanisms of Canna indica.</title>
        <authorList>
            <person name="Li C."/>
        </authorList>
    </citation>
    <scope>NUCLEOTIDE SEQUENCE [LARGE SCALE GENOMIC DNA]</scope>
    <source>
        <tissue evidence="7">Flower</tissue>
    </source>
</reference>
<dbReference type="SUPFAM" id="SSF49899">
    <property type="entry name" value="Concanavalin A-like lectins/glucanases"/>
    <property type="match status" value="1"/>
</dbReference>
<evidence type="ECO:0000259" key="5">
    <source>
        <dbReference type="PROSITE" id="PS50197"/>
    </source>
</evidence>
<sequence length="3259" mass="366312">MNIVKGVADLIRRSSSSQTTEGGTSSHSDKFAAPSPRIWFGDTGEEAVLNTLWQRYENAIDKVEKKKLLQVFLLQFIQTYENWEPANNGQSPVEQASGPEDIVVGCSSGHPSEIVLILIQEIARITSLLADLKNSSGQVQDDPSELTGTFDFSNDALHALNCVTILTRSMHNCKVFSYYGGVQKITALLKAAVVKLKTLTSALPVDENLSSSSLERIGILQKILVHVVSIIFSFMELYTLGTEKSQFVESVAHMISRRNPHEISSRDPKNSSSDTRLLWQQKAIVMVMEAGGVNWLVELLRVIRRLNLKQQWTDLSLHYLTLGTLKSALCENPRAQNHFRSIGGLDVLLDGLGLPSSNFSFSKNIVLRADDRCGIFQLQLFSLEVLRESIFGNVNNMQFLCENGRVHKFANSICWPAFMLQEFHRRRMNSTLTDNQLLKSNYASSLEHIPSTEFSIRGNIDSPSFSEWNGYSVKLSRLLCSVLLAPEDTKFHHGNESVSQSSLPVSLAYWELSIRWVMKVLLTVFPCIKACTAESELPNHIRILVSSLQHYILCTFRRVLVSAPALLDIFREEGIWELIFSDKFFYFGSALEEFKMKIATSSDGLLSVPELSSRLDNQNDMAKTAEVDILQIEAISFLEFVAALNENKNNLPECSVLLDTLEQSACTPEIASILLKSLHRILQLAAVQTISSFNSLDAMSRVLKVACVQAQELRNLKCLYHQTEDEINTVDTEQSSQMGCIVEPPATIWVKCMESAFEIFTEYLLMADNGRNLVLQNSSCIDNLFDLFWEENLRKRVLEQILELLKLPASSPEANRAKSQLCSKFLETFTQSKEREKAFAKLSIELLIGMRELILIDQMYYQTLFHSGECFLHILSLLNGSLDASIGEQLVLNILQTLTLLLMGNDNLKGSFRALVGVGYQTLQSLLLDFCKWQPNKALLHALLDMLVDGKFGMEESAVIKNEDVIVLFLNVLQKSSNSLQHYGLDVLQNMLKDSITNRTACFRAGMLGFLLDWFPVQDEEDMIKKIAQLIQIIGGHSISGKDIRKIFALLRTEKSGSKQTHRSLLLACIHSMLKEKGPEAFFEFSGYDSGIVVKSPVQWPTNRGFSFSCWLRLEDFPDNGTMGLFSFLTDARKGCFAMLATDMLIFESISQKRQCVLLPLSLLPRKWHFLCITHSIGRAFSGGSQLRCYVDGNLVSSEKCRYAKVSEVMSCCTIGTELKPIDEEPYPFKSGKTFPFLGQIGPLYAFSDSLSSEQIKGLYCLGPSYMYSFVGDELLLDSQSSLYSGVLDTKDGLSSKIIFGINAQASDGRTLFNVSSMHESSDKNIFEAVIMSGTKLCSRRLLQDIIYCVGGVSVFFPLLTQFDRSSLDNEQVDYALVGPIMSDKLAAEVIELVASVLDGNASNQQHMHLISGFSILGFLLQSVPPTQLNVETLSALKYMFYVLRSSGMPETLIRDVILPVYLNPHIWVYASYQVQRDLYMFLIQYFEGDRNLLPTLCGLPRLLDIICQFFWDKAGRSAFGNKPLLHPVTKEIIGERPCLDEVRKIRLLLLSLAEMSLRQKISPPDVKALAAFFERSHDMVCIEDVLHMVIRALSHKPLLASFLEQANLLGGCHIFVNLLQRELEPIRLLGLQFLGKLLLGLPSDKKGTKFFSLPVGRSKSLSENYRKGGASLEPIFSAISERLFKFPLSDHLCAALFDILLGGASPKQILQKRSNLDIQRTKKSSTGLSSHFLLPQILVCIFRYLEICKDSSTRVKILKDILNLLDSNPSNIEDLMEYGWTSWLETSVRLDVFLNYEAESKITDSLNFDELVLIKNLYCVVLSYYLYSVKGGWQQLEETVNFLLLNFEKEGKFHARFLRDIFEDLIGNLVEISSEENIFISQPCRDNTLFLLKLINELVIIESGNQLLFPVLGISSDVSSDNLQTDNQKDICSAVTEILNLEGVQLPMISWNFKFVALEDDEMKDGWWDLYDKSWILINALNGKGPSKMAVKISTTGGPSFSQRARGLVESLNIPAAEMAAVVVSGGISNALGGKTNKYVDKAMLLRGEKFPRVIFHLVILYLCKASLESASRCVHQFISLLPLLLTSDDDQCKNRLHYFIWTLVTVRSKYGISDDGARFHVITHLILEIVNFGKSMLATSILGRDDPVEISSSSKEEGFILSLLQRDRVLAAAVDEAKSVNSVNADRLKQLQELRLKLDEHSLAVVNHWKTFEDDIQSNISAVLSSDDNRKASFQLAYDEEQQIVADKWIHMFRALIDERGPWSSHPFPNSVITYWKLDKTEDSWRRRPKLKRNYKFDERLCHPPVAKTSNITGQPAIESSTGLRTNFPEQMKQFLLKGVRGITEEKSSEVCDDDFPRLNDSGSNSSSENQGSEYVKDYTSEVDLTFDKKEPSSASVDTDLIEVRLSIPSVLITPKRKLAGKLAIVQSFLHFSGDFLVEGTGGSSVFKNFKDTGNSDSSKEQSGSIPKQKPNKGPILDNNRGKGTPTDNEDPDSSAQHKSNKIKLHRRWSLSTIKAVHWTRYLLQFTAIEIFFNDSTAPIFLNFASQKDAKHVGTLIVSLRNEILYPKGSSRDKNGLIYFIDRRVALEMAENARESWKRREISNFEYLMILNTLAGRSYNDLTQYPVFPWVLADYSSEKLDFNKSSTFRDLSKPVGALDSKRLEVFEERYRNFCDPDIPSFYYGSHYSSMGIVLYYLLRLEPFTALHRNLQGGKFDHADRLFQSIDGTYRNCLSNTSDVKELIPEFFYMPEFLANSNCYHLGVKQDGEPLGDVALPPWAKGSPEEFIYRNREALESEYVSSNLHHWIDLVFGYKQRGKPAMEAANIFYYLTYEGAVDLENMDDILQKSAIEDQIANFGQTPIQIFRKKHPRRGPPIPIAHPLYFAPASIALTSTISSTTSPPSPVVFIGLLDSNILLVDQGLTLSVKLWLTTQLQTGGNFTFSGSQEPFFGIGSDVLSPRKLGTPLAENIEFGRQCLATMHVLNENYLISCGNWENSFQVISLNDGRIVQSIRQHKDVVSCISVSYDGSILATGSYDTTVMVWHAYRGRFTERKPRTIQTDFPRKDQVIIENPFHILCGHDDIITCLFISAELDIVISGSKDGTCIFHTLREGTYVRFIRHPSGSPLSKLVVSPHGRLVVYAESDLSLHMYSINGKHIAFSESNGRLNCVELSNCGDFLVCAGDQGQIILRSMHSLDVVRKYDGVGKIITSLAVTPEECFLAGTKDGSLLVYSIENPLIRRGNSLTRNNKTKISLAG</sequence>
<dbReference type="SUPFAM" id="SSF50978">
    <property type="entry name" value="WD40 repeat-like"/>
    <property type="match status" value="1"/>
</dbReference>
<dbReference type="PROSITE" id="PS51783">
    <property type="entry name" value="PH_BEACH"/>
    <property type="match status" value="1"/>
</dbReference>
<accession>A0AAQ3QBH9</accession>
<dbReference type="EMBL" id="CP136893">
    <property type="protein sequence ID" value="WOL03406.1"/>
    <property type="molecule type" value="Genomic_DNA"/>
</dbReference>
<dbReference type="PANTHER" id="PTHR13743:SF112">
    <property type="entry name" value="BEACH DOMAIN-CONTAINING PROTEIN"/>
    <property type="match status" value="1"/>
</dbReference>
<dbReference type="PANTHER" id="PTHR13743">
    <property type="entry name" value="BEIGE/BEACH-RELATED"/>
    <property type="match status" value="1"/>
</dbReference>
<proteinExistence type="predicted"/>
<feature type="repeat" description="WD" evidence="3">
    <location>
        <begin position="3014"/>
        <end position="3055"/>
    </location>
</feature>
<evidence type="ECO:0000259" key="6">
    <source>
        <dbReference type="PROSITE" id="PS51783"/>
    </source>
</evidence>
<keyword evidence="2" id="KW-0677">Repeat</keyword>
<evidence type="ECO:0000256" key="4">
    <source>
        <dbReference type="SAM" id="MobiDB-lite"/>
    </source>
</evidence>
<dbReference type="Pfam" id="PF15787">
    <property type="entry name" value="DUF4704"/>
    <property type="match status" value="1"/>
</dbReference>
<keyword evidence="8" id="KW-1185">Reference proteome</keyword>
<evidence type="ECO:0000256" key="2">
    <source>
        <dbReference type="ARBA" id="ARBA00022737"/>
    </source>
</evidence>
<evidence type="ECO:0000313" key="8">
    <source>
        <dbReference type="Proteomes" id="UP001327560"/>
    </source>
</evidence>
<dbReference type="FunFam" id="1.10.1540.10:FF:000001">
    <property type="entry name" value="neurobeachin isoform X1"/>
    <property type="match status" value="1"/>
</dbReference>
<dbReference type="Pfam" id="PF14844">
    <property type="entry name" value="PH_BEACH"/>
    <property type="match status" value="1"/>
</dbReference>
<dbReference type="Pfam" id="PF20425">
    <property type="entry name" value="Neurobeachin"/>
    <property type="match status" value="1"/>
</dbReference>
<dbReference type="InterPro" id="IPR050865">
    <property type="entry name" value="BEACH_Domain"/>
</dbReference>
<feature type="domain" description="BEACH-type PH" evidence="6">
    <location>
        <begin position="2401"/>
        <end position="2560"/>
    </location>
</feature>
<dbReference type="InterPro" id="IPR046851">
    <property type="entry name" value="NBCH_WD40"/>
</dbReference>
<dbReference type="Gene3D" id="2.60.120.200">
    <property type="match status" value="1"/>
</dbReference>
<dbReference type="Gene3D" id="1.10.1540.10">
    <property type="entry name" value="BEACH domain"/>
    <property type="match status" value="1"/>
</dbReference>
<evidence type="ECO:0000256" key="3">
    <source>
        <dbReference type="PROSITE-ProRule" id="PRU00221"/>
    </source>
</evidence>
<keyword evidence="1 3" id="KW-0853">WD repeat</keyword>
<dbReference type="Gene3D" id="2.130.10.10">
    <property type="entry name" value="YVTN repeat-like/Quinoprotein amine dehydrogenase"/>
    <property type="match status" value="2"/>
</dbReference>
<feature type="compositionally biased region" description="Basic and acidic residues" evidence="4">
    <location>
        <begin position="2350"/>
        <end position="2360"/>
    </location>
</feature>
<feature type="compositionally biased region" description="Polar residues" evidence="4">
    <location>
        <begin position="2451"/>
        <end position="2468"/>
    </location>
</feature>
<organism evidence="7 8">
    <name type="scientific">Canna indica</name>
    <name type="common">Indian-shot</name>
    <dbReference type="NCBI Taxonomy" id="4628"/>
    <lineage>
        <taxon>Eukaryota</taxon>
        <taxon>Viridiplantae</taxon>
        <taxon>Streptophyta</taxon>
        <taxon>Embryophyta</taxon>
        <taxon>Tracheophyta</taxon>
        <taxon>Spermatophyta</taxon>
        <taxon>Magnoliopsida</taxon>
        <taxon>Liliopsida</taxon>
        <taxon>Zingiberales</taxon>
        <taxon>Cannaceae</taxon>
        <taxon>Canna</taxon>
    </lineage>
</organism>
<feature type="compositionally biased region" description="Low complexity" evidence="4">
    <location>
        <begin position="2364"/>
        <end position="2376"/>
    </location>
</feature>
<dbReference type="InterPro" id="IPR000409">
    <property type="entry name" value="BEACH_dom"/>
</dbReference>
<dbReference type="PROSITE" id="PS50082">
    <property type="entry name" value="WD_REPEATS_2"/>
    <property type="match status" value="1"/>
</dbReference>